<gene>
    <name evidence="2" type="ORF">VN21_04745</name>
</gene>
<name>A0A0M3DIJ4_9FIRM</name>
<accession>A0A0M3DIJ4</accession>
<dbReference type="Proteomes" id="UP000034407">
    <property type="component" value="Unassembled WGS sequence"/>
</dbReference>
<reference evidence="2 3" key="1">
    <citation type="submission" date="2015-04" db="EMBL/GenBank/DDBJ databases">
        <title>Microcin producing Clostridium sp. JC272T.</title>
        <authorList>
            <person name="Jyothsna T."/>
            <person name="Sasikala C."/>
            <person name="Ramana C."/>
        </authorList>
    </citation>
    <scope>NUCLEOTIDE SEQUENCE [LARGE SCALE GENOMIC DNA]</scope>
    <source>
        <strain evidence="2 3">JC272</strain>
    </source>
</reference>
<dbReference type="InterPro" id="IPR007211">
    <property type="entry name" value="DUF378"/>
</dbReference>
<feature type="transmembrane region" description="Helical" evidence="1">
    <location>
        <begin position="45"/>
        <end position="67"/>
    </location>
</feature>
<proteinExistence type="predicted"/>
<keyword evidence="1" id="KW-0472">Membrane</keyword>
<evidence type="ECO:0000313" key="2">
    <source>
        <dbReference type="EMBL" id="KKY02168.1"/>
    </source>
</evidence>
<keyword evidence="1" id="KW-0812">Transmembrane</keyword>
<sequence>MEIIYNICIILVLVGALNWGLVSLFKFDLVAALFAGSGEFGHISSFSRIIYGLVGLAAIYVGFEYFFNMM</sequence>
<protein>
    <submittedName>
        <fullName evidence="2">Membrane protein</fullName>
    </submittedName>
</protein>
<evidence type="ECO:0000313" key="3">
    <source>
        <dbReference type="Proteomes" id="UP000034407"/>
    </source>
</evidence>
<dbReference type="Pfam" id="PF04070">
    <property type="entry name" value="DUF378"/>
    <property type="match status" value="1"/>
</dbReference>
<dbReference type="PATRIC" id="fig|1629550.3.peg.425"/>
<dbReference type="PANTHER" id="PTHR37304">
    <property type="entry name" value="MEMBRANE PROTEIN-RELATED"/>
    <property type="match status" value="1"/>
</dbReference>
<dbReference type="OrthoDB" id="9812136at2"/>
<organism evidence="2 3">
    <name type="scientific">Paraclostridium benzoelyticum</name>
    <dbReference type="NCBI Taxonomy" id="1629550"/>
    <lineage>
        <taxon>Bacteria</taxon>
        <taxon>Bacillati</taxon>
        <taxon>Bacillota</taxon>
        <taxon>Clostridia</taxon>
        <taxon>Peptostreptococcales</taxon>
        <taxon>Peptostreptococcaceae</taxon>
        <taxon>Paraclostridium</taxon>
    </lineage>
</organism>
<dbReference type="EMBL" id="LBBT01000108">
    <property type="protein sequence ID" value="KKY02168.1"/>
    <property type="molecule type" value="Genomic_DNA"/>
</dbReference>
<dbReference type="RefSeq" id="WP_046822285.1">
    <property type="nucleotide sequence ID" value="NZ_LBBT01000108.1"/>
</dbReference>
<dbReference type="AlphaFoldDB" id="A0A0M3DIJ4"/>
<dbReference type="PANTHER" id="PTHR37304:SF1">
    <property type="entry name" value="MEMBRANE PROTEIN"/>
    <property type="match status" value="1"/>
</dbReference>
<evidence type="ECO:0000256" key="1">
    <source>
        <dbReference type="SAM" id="Phobius"/>
    </source>
</evidence>
<feature type="transmembrane region" description="Helical" evidence="1">
    <location>
        <begin position="7"/>
        <end position="25"/>
    </location>
</feature>
<keyword evidence="1" id="KW-1133">Transmembrane helix</keyword>
<keyword evidence="3" id="KW-1185">Reference proteome</keyword>
<comment type="caution">
    <text evidence="2">The sequence shown here is derived from an EMBL/GenBank/DDBJ whole genome shotgun (WGS) entry which is preliminary data.</text>
</comment>